<evidence type="ECO:0000256" key="1">
    <source>
        <dbReference type="SAM" id="Phobius"/>
    </source>
</evidence>
<keyword evidence="1" id="KW-0472">Membrane</keyword>
<keyword evidence="1" id="KW-1133">Transmembrane helix</keyword>
<proteinExistence type="predicted"/>
<feature type="transmembrane region" description="Helical" evidence="1">
    <location>
        <begin position="136"/>
        <end position="158"/>
    </location>
</feature>
<gene>
    <name evidence="2" type="ORF">FJT64_000341</name>
</gene>
<evidence type="ECO:0000313" key="2">
    <source>
        <dbReference type="EMBL" id="KAF0301866.1"/>
    </source>
</evidence>
<reference evidence="2 3" key="1">
    <citation type="submission" date="2019-07" db="EMBL/GenBank/DDBJ databases">
        <title>Draft genome assembly of a fouling barnacle, Amphibalanus amphitrite (Darwin, 1854): The first reference genome for Thecostraca.</title>
        <authorList>
            <person name="Kim W."/>
        </authorList>
    </citation>
    <scope>NUCLEOTIDE SEQUENCE [LARGE SCALE GENOMIC DNA]</scope>
    <source>
        <strain evidence="2">SNU_AA5</strain>
        <tissue evidence="2">Soma without cirri and trophi</tissue>
    </source>
</reference>
<name>A0A6A4W3L8_AMPAM</name>
<evidence type="ECO:0000313" key="3">
    <source>
        <dbReference type="Proteomes" id="UP000440578"/>
    </source>
</evidence>
<dbReference type="AlphaFoldDB" id="A0A6A4W3L8"/>
<dbReference type="Proteomes" id="UP000440578">
    <property type="component" value="Unassembled WGS sequence"/>
</dbReference>
<keyword evidence="1" id="KW-0812">Transmembrane</keyword>
<dbReference type="EMBL" id="VIIS01001114">
    <property type="protein sequence ID" value="KAF0301866.1"/>
    <property type="molecule type" value="Genomic_DNA"/>
</dbReference>
<accession>A0A6A4W3L8</accession>
<organism evidence="2 3">
    <name type="scientific">Amphibalanus amphitrite</name>
    <name type="common">Striped barnacle</name>
    <name type="synonym">Balanus amphitrite</name>
    <dbReference type="NCBI Taxonomy" id="1232801"/>
    <lineage>
        <taxon>Eukaryota</taxon>
        <taxon>Metazoa</taxon>
        <taxon>Ecdysozoa</taxon>
        <taxon>Arthropoda</taxon>
        <taxon>Crustacea</taxon>
        <taxon>Multicrustacea</taxon>
        <taxon>Cirripedia</taxon>
        <taxon>Thoracica</taxon>
        <taxon>Thoracicalcarea</taxon>
        <taxon>Balanomorpha</taxon>
        <taxon>Balanoidea</taxon>
        <taxon>Balanidae</taxon>
        <taxon>Amphibalaninae</taxon>
        <taxon>Amphibalanus</taxon>
    </lineage>
</organism>
<keyword evidence="3" id="KW-1185">Reference proteome</keyword>
<sequence length="165" mass="17418">MVMSLFQINITASSFPRDVCDVTISDVEMITFEPDSIFSLTSLEDIKITNVSTLILLPRSLARGNEFERISARGALARPVVPLAGWWCPVPLLAGVEVALTDPTSVAGAKKLSLAPTLVDDAAAPTTAGRADCAEVFAVFFAILPVGAAFLAMTSPLVTSSGCWM</sequence>
<protein>
    <submittedName>
        <fullName evidence="2">Uncharacterized protein</fullName>
    </submittedName>
</protein>
<comment type="caution">
    <text evidence="2">The sequence shown here is derived from an EMBL/GenBank/DDBJ whole genome shotgun (WGS) entry which is preliminary data.</text>
</comment>